<evidence type="ECO:0000313" key="2">
    <source>
        <dbReference type="EMBL" id="MFF0009541.1"/>
    </source>
</evidence>
<proteinExistence type="predicted"/>
<keyword evidence="3" id="KW-1185">Reference proteome</keyword>
<dbReference type="Proteomes" id="UP001601422">
    <property type="component" value="Unassembled WGS sequence"/>
</dbReference>
<accession>A0ABW6N8C2</accession>
<dbReference type="PANTHER" id="PTHR36456">
    <property type="entry name" value="UPF0232 PROTEIN SCO3875"/>
    <property type="match status" value="1"/>
</dbReference>
<feature type="region of interest" description="Disordered" evidence="1">
    <location>
        <begin position="18"/>
        <end position="53"/>
    </location>
</feature>
<evidence type="ECO:0000256" key="1">
    <source>
        <dbReference type="SAM" id="MobiDB-lite"/>
    </source>
</evidence>
<reference evidence="2 3" key="1">
    <citation type="submission" date="2024-10" db="EMBL/GenBank/DDBJ databases">
        <title>The Natural Products Discovery Center: Release of the First 8490 Sequenced Strains for Exploring Actinobacteria Biosynthetic Diversity.</title>
        <authorList>
            <person name="Kalkreuter E."/>
            <person name="Kautsar S.A."/>
            <person name="Yang D."/>
            <person name="Bader C.D."/>
            <person name="Teijaro C.N."/>
            <person name="Fluegel L."/>
            <person name="Davis C.M."/>
            <person name="Simpson J.R."/>
            <person name="Lauterbach L."/>
            <person name="Steele A.D."/>
            <person name="Gui C."/>
            <person name="Meng S."/>
            <person name="Li G."/>
            <person name="Viehrig K."/>
            <person name="Ye F."/>
            <person name="Su P."/>
            <person name="Kiefer A.F."/>
            <person name="Nichols A."/>
            <person name="Cepeda A.J."/>
            <person name="Yan W."/>
            <person name="Fan B."/>
            <person name="Jiang Y."/>
            <person name="Adhikari A."/>
            <person name="Zheng C.-J."/>
            <person name="Schuster L."/>
            <person name="Cowan T.M."/>
            <person name="Smanski M.J."/>
            <person name="Chevrette M.G."/>
            <person name="De Carvalho L.P.S."/>
            <person name="Shen B."/>
        </authorList>
    </citation>
    <scope>NUCLEOTIDE SEQUENCE [LARGE SCALE GENOMIC DNA]</scope>
    <source>
        <strain evidence="2 3">NPDC005497</strain>
    </source>
</reference>
<dbReference type="Pfam" id="PF05258">
    <property type="entry name" value="DciA"/>
    <property type="match status" value="1"/>
</dbReference>
<evidence type="ECO:0000313" key="3">
    <source>
        <dbReference type="Proteomes" id="UP001601422"/>
    </source>
</evidence>
<dbReference type="RefSeq" id="WP_389835440.1">
    <property type="nucleotide sequence ID" value="NZ_JBIAJP010000021.1"/>
</dbReference>
<protein>
    <submittedName>
        <fullName evidence="2">DciA family protein</fullName>
    </submittedName>
</protein>
<organism evidence="2 3">
    <name type="scientific">Streptomyces tibetensis</name>
    <dbReference type="NCBI Taxonomy" id="2382123"/>
    <lineage>
        <taxon>Bacteria</taxon>
        <taxon>Bacillati</taxon>
        <taxon>Actinomycetota</taxon>
        <taxon>Actinomycetes</taxon>
        <taxon>Kitasatosporales</taxon>
        <taxon>Streptomycetaceae</taxon>
        <taxon>Streptomyces</taxon>
    </lineage>
</organism>
<dbReference type="InterPro" id="IPR007922">
    <property type="entry name" value="DciA-like"/>
</dbReference>
<sequence>MTDTQPASGVDLARAALAAAKAAAKDRPTQPQKKTRRGAGTSVRRTGDPMGLGSAITRMMTERGWQPPETGGSILDQWPTIAPELADKVHAVRYEHDTGVLHLKPVSDAYATQLRLYQAQILTKVQQATAGASVRALKVLPVGGAIEQTAPRIEDPDPQPTVQAPVRTRETASAGYKVSLCAALAHRPERQVADPYLREALERQEAALRAKRLPEDEHRDAYWEVDRLKSAEVDRSEAVRRAAIARARQERAGGDVPRRLFGAA</sequence>
<gene>
    <name evidence="2" type="ORF">ACFYQT_39805</name>
</gene>
<name>A0ABW6N8C2_9ACTN</name>
<dbReference type="PANTHER" id="PTHR36456:SF1">
    <property type="entry name" value="UPF0232 PROTEIN SCO3875"/>
    <property type="match status" value="1"/>
</dbReference>
<comment type="caution">
    <text evidence="2">The sequence shown here is derived from an EMBL/GenBank/DDBJ whole genome shotgun (WGS) entry which is preliminary data.</text>
</comment>
<dbReference type="EMBL" id="JBIAJP010000021">
    <property type="protein sequence ID" value="MFF0009541.1"/>
    <property type="molecule type" value="Genomic_DNA"/>
</dbReference>